<dbReference type="AlphaFoldDB" id="A0A2P1MA54"/>
<gene>
    <name evidence="1" type="primary">orf255</name>
</gene>
<evidence type="ECO:0000313" key="1">
    <source>
        <dbReference type="EMBL" id="AVP27539.1"/>
    </source>
</evidence>
<organism evidence="1">
    <name type="scientific">Helianthus annuus</name>
    <name type="common">Common sunflower</name>
    <dbReference type="NCBI Taxonomy" id="4232"/>
    <lineage>
        <taxon>Eukaryota</taxon>
        <taxon>Viridiplantae</taxon>
        <taxon>Streptophyta</taxon>
        <taxon>Embryophyta</taxon>
        <taxon>Tracheophyta</taxon>
        <taxon>Spermatophyta</taxon>
        <taxon>Magnoliopsida</taxon>
        <taxon>eudicotyledons</taxon>
        <taxon>Gunneridae</taxon>
        <taxon>Pentapetalae</taxon>
        <taxon>asterids</taxon>
        <taxon>campanulids</taxon>
        <taxon>Asterales</taxon>
        <taxon>Asteraceae</taxon>
        <taxon>Asteroideae</taxon>
        <taxon>Heliantheae alliance</taxon>
        <taxon>Heliantheae</taxon>
        <taxon>Helianthus</taxon>
    </lineage>
</organism>
<protein>
    <submittedName>
        <fullName evidence="1">Uncharacterized protein</fullName>
    </submittedName>
</protein>
<name>A0A2P1MA54_HELAN</name>
<reference evidence="1" key="1">
    <citation type="journal article" date="2018" name="Int. J. Mol. Sci.">
        <title>Recombination Events Involving the atp9 Gene Are Associated with Male Sterility of CMS PET2 in Sunflower.</title>
        <authorList>
            <person name="Reddemann A."/>
            <person name="Horn R."/>
        </authorList>
    </citation>
    <scope>NUCLEOTIDE SEQUENCE</scope>
    <source>
        <strain evidence="1">CMS PET2</strain>
    </source>
</reference>
<dbReference type="EMBL" id="MF828618">
    <property type="protein sequence ID" value="AVP27539.1"/>
    <property type="molecule type" value="Genomic_DNA"/>
</dbReference>
<keyword evidence="1" id="KW-0496">Mitochondrion</keyword>
<accession>A0A2P1MA54</accession>
<geneLocation type="mitochondrion" evidence="1"/>
<sequence>MSEVGSSFFVSHRRYSLVLVHNSLHKQSRIFVTNLDPALSSLVSSYHLSISNISCTFLGLTKKREQEKKSKSKYDFQPGCFIQV</sequence>
<proteinExistence type="predicted"/>